<dbReference type="InterPro" id="IPR005151">
    <property type="entry name" value="Tail-specific_protease"/>
</dbReference>
<accession>A0A839EV59</accession>
<dbReference type="PANTHER" id="PTHR11261">
    <property type="entry name" value="INTERPHOTORECEPTOR RETINOID-BINDING PROTEIN"/>
    <property type="match status" value="1"/>
</dbReference>
<dbReference type="SMART" id="SM00245">
    <property type="entry name" value="TSPc"/>
    <property type="match status" value="1"/>
</dbReference>
<feature type="domain" description="Tail specific protease" evidence="1">
    <location>
        <begin position="129"/>
        <end position="325"/>
    </location>
</feature>
<dbReference type="SUPFAM" id="SSF52096">
    <property type="entry name" value="ClpP/crotonase"/>
    <property type="match status" value="1"/>
</dbReference>
<dbReference type="Pfam" id="PF03572">
    <property type="entry name" value="Peptidase_S41"/>
    <property type="match status" value="1"/>
</dbReference>
<evidence type="ECO:0000313" key="3">
    <source>
        <dbReference type="Proteomes" id="UP000550401"/>
    </source>
</evidence>
<evidence type="ECO:0000259" key="1">
    <source>
        <dbReference type="SMART" id="SM00245"/>
    </source>
</evidence>
<dbReference type="RefSeq" id="WP_182529388.1">
    <property type="nucleotide sequence ID" value="NZ_JACGXL010000001.1"/>
</dbReference>
<dbReference type="CDD" id="cd07563">
    <property type="entry name" value="Peptidase_S41_IRBP"/>
    <property type="match status" value="1"/>
</dbReference>
<dbReference type="InterPro" id="IPR029045">
    <property type="entry name" value="ClpP/crotonase-like_dom_sf"/>
</dbReference>
<sequence length="362" mass="39400">MQRKHIIAATLALAVTAALGVVAFVGAGMGRHGPPQKDRAIDAGERAALVENAIALLDRSYVYPEKAAALAVSLRAQLHEGAFDSIDSAEAFADALTDALQHDTQDRHLEVRYFEQSVPDRPAGEDESAEDQAAEFLQQQRLNFGFAEVRRLHGNIGYLDIHQFGRPQGSAERIAAAMTLLADTSALIIDLRKCGGGDPDSVKLVASYLVDHRTHLNDIYWREENRTEERWTQDDVPGRKYGSARPLYVLTSGDTFSGGEDFAYALKNAGRAILVGETTGGGAHPGNPRRLAEHFMMFVPSGRPISPVTHTDWEGVGVTPDIAVRAGKALDIAQIAVLKQLIATEADEEWKGRLQETLAELE</sequence>
<dbReference type="AlphaFoldDB" id="A0A839EV59"/>
<proteinExistence type="predicted"/>
<comment type="caution">
    <text evidence="2">The sequence shown here is derived from an EMBL/GenBank/DDBJ whole genome shotgun (WGS) entry which is preliminary data.</text>
</comment>
<name>A0A839EV59_9GAMM</name>
<gene>
    <name evidence="2" type="ORF">FHW12_000487</name>
</gene>
<reference evidence="2 3" key="1">
    <citation type="submission" date="2020-07" db="EMBL/GenBank/DDBJ databases">
        <title>Genomic Encyclopedia of Type Strains, Phase IV (KMG-V): Genome sequencing to study the core and pangenomes of soil and plant-associated prokaryotes.</title>
        <authorList>
            <person name="Whitman W."/>
        </authorList>
    </citation>
    <scope>NUCLEOTIDE SEQUENCE [LARGE SCALE GENOMIC DNA]</scope>
    <source>
        <strain evidence="2 3">RH2WT43</strain>
    </source>
</reference>
<dbReference type="GO" id="GO:0008236">
    <property type="term" value="F:serine-type peptidase activity"/>
    <property type="evidence" value="ECO:0007669"/>
    <property type="project" value="InterPro"/>
</dbReference>
<keyword evidence="3" id="KW-1185">Reference proteome</keyword>
<dbReference type="Proteomes" id="UP000550401">
    <property type="component" value="Unassembled WGS sequence"/>
</dbReference>
<dbReference type="GO" id="GO:0006508">
    <property type="term" value="P:proteolysis"/>
    <property type="evidence" value="ECO:0007669"/>
    <property type="project" value="InterPro"/>
</dbReference>
<dbReference type="Gene3D" id="3.90.226.10">
    <property type="entry name" value="2-enoyl-CoA Hydratase, Chain A, domain 1"/>
    <property type="match status" value="1"/>
</dbReference>
<evidence type="ECO:0000313" key="2">
    <source>
        <dbReference type="EMBL" id="MBA8886296.1"/>
    </source>
</evidence>
<dbReference type="EMBL" id="JACGXL010000001">
    <property type="protein sequence ID" value="MBA8886296.1"/>
    <property type="molecule type" value="Genomic_DNA"/>
</dbReference>
<dbReference type="PANTHER" id="PTHR11261:SF3">
    <property type="entry name" value="RETINOL-BINDING PROTEIN 3"/>
    <property type="match status" value="1"/>
</dbReference>
<organism evidence="2 3">
    <name type="scientific">Dokdonella fugitiva</name>
    <dbReference type="NCBI Taxonomy" id="328517"/>
    <lineage>
        <taxon>Bacteria</taxon>
        <taxon>Pseudomonadati</taxon>
        <taxon>Pseudomonadota</taxon>
        <taxon>Gammaproteobacteria</taxon>
        <taxon>Lysobacterales</taxon>
        <taxon>Rhodanobacteraceae</taxon>
        <taxon>Dokdonella</taxon>
    </lineage>
</organism>
<protein>
    <recommendedName>
        <fullName evidence="1">Tail specific protease domain-containing protein</fullName>
    </recommendedName>
</protein>
<dbReference type="Gene3D" id="3.30.750.44">
    <property type="match status" value="1"/>
</dbReference>
<dbReference type="Pfam" id="PF11918">
    <property type="entry name" value="Peptidase_S41_N"/>
    <property type="match status" value="1"/>
</dbReference>